<feature type="region of interest" description="Disordered" evidence="1">
    <location>
        <begin position="53"/>
        <end position="103"/>
    </location>
</feature>
<evidence type="ECO:0000256" key="1">
    <source>
        <dbReference type="SAM" id="MobiDB-lite"/>
    </source>
</evidence>
<evidence type="ECO:0000313" key="2">
    <source>
        <dbReference type="EMBL" id="QGT50248.1"/>
    </source>
</evidence>
<sequence>MALSTIGNITYLNQNAQLGSIQQANQMQKVDFMLNANMQEFVDRLKAVQEVSPAPQIEAIDPDDKRDKQQSFEQEQNAQSESSSEESAPEEVFSSTHLLDIRA</sequence>
<accession>A0A650EM84</accession>
<feature type="compositionally biased region" description="Low complexity" evidence="1">
    <location>
        <begin position="71"/>
        <end position="82"/>
    </location>
</feature>
<organism evidence="2">
    <name type="scientific">uncultured Helicobacter sp</name>
    <dbReference type="NCBI Taxonomy" id="175537"/>
    <lineage>
        <taxon>Bacteria</taxon>
        <taxon>Pseudomonadati</taxon>
        <taxon>Campylobacterota</taxon>
        <taxon>Epsilonproteobacteria</taxon>
        <taxon>Campylobacterales</taxon>
        <taxon>Helicobacteraceae</taxon>
        <taxon>Helicobacter</taxon>
        <taxon>environmental samples</taxon>
    </lineage>
</organism>
<dbReference type="EMBL" id="MN577568">
    <property type="protein sequence ID" value="QGT50248.1"/>
    <property type="molecule type" value="Genomic_DNA"/>
</dbReference>
<gene>
    <name evidence="2" type="ORF">Helico6505_0800</name>
</gene>
<reference evidence="2" key="1">
    <citation type="journal article" date="2020" name="J. ISSAAS">
        <title>Lactobacilli and other gastrointestinal microbiota of Peromyscus leucopus, reservoir host for agents of Lyme disease and other zoonoses in North America.</title>
        <authorList>
            <person name="Milovic A."/>
            <person name="Bassam K."/>
            <person name="Shao H."/>
            <person name="Chatzistamou I."/>
            <person name="Tufts D.M."/>
            <person name="Diuk-Wasser M."/>
            <person name="Barbour A.G."/>
        </authorList>
    </citation>
    <scope>NUCLEOTIDE SEQUENCE</scope>
    <source>
        <strain evidence="2">LL4</strain>
    </source>
</reference>
<protein>
    <submittedName>
        <fullName evidence="2">Uncharacterized protein</fullName>
    </submittedName>
</protein>
<name>A0A650EM84_9HELI</name>
<dbReference type="AlphaFoldDB" id="A0A650EM84"/>
<proteinExistence type="predicted"/>